<dbReference type="GO" id="GO:0005886">
    <property type="term" value="C:plasma membrane"/>
    <property type="evidence" value="ECO:0007669"/>
    <property type="project" value="UniProtKB-SubCell"/>
</dbReference>
<dbReference type="Gene3D" id="1.10.3720.10">
    <property type="entry name" value="MetI-like"/>
    <property type="match status" value="1"/>
</dbReference>
<gene>
    <name evidence="9" type="ordered locus">Desru_0128</name>
</gene>
<feature type="transmembrane region" description="Helical" evidence="7">
    <location>
        <begin position="175"/>
        <end position="198"/>
    </location>
</feature>
<dbReference type="KEGG" id="dru:Desru_0128"/>
<feature type="domain" description="ABC transmembrane type-1" evidence="8">
    <location>
        <begin position="56"/>
        <end position="236"/>
    </location>
</feature>
<feature type="transmembrane region" description="Helical" evidence="7">
    <location>
        <begin position="92"/>
        <end position="116"/>
    </location>
</feature>
<keyword evidence="5 7" id="KW-1133">Transmembrane helix</keyword>
<keyword evidence="3" id="KW-1003">Cell membrane</keyword>
<dbReference type="InterPro" id="IPR000515">
    <property type="entry name" value="MetI-like"/>
</dbReference>
<evidence type="ECO:0000313" key="9">
    <source>
        <dbReference type="EMBL" id="AEG58429.1"/>
    </source>
</evidence>
<reference evidence="9 10" key="2">
    <citation type="journal article" date="2012" name="Stand. Genomic Sci.">
        <title>Complete genome sequence of the sulfate-reducing firmicute Desulfotomaculum ruminis type strain (DL(T)).</title>
        <authorList>
            <person name="Spring S."/>
            <person name="Visser M."/>
            <person name="Lu M."/>
            <person name="Copeland A."/>
            <person name="Lapidus A."/>
            <person name="Lucas S."/>
            <person name="Cheng J.F."/>
            <person name="Han C."/>
            <person name="Tapia R."/>
            <person name="Goodwin L.A."/>
            <person name="Pitluck S."/>
            <person name="Ivanova N."/>
            <person name="Land M."/>
            <person name="Hauser L."/>
            <person name="Larimer F."/>
            <person name="Rohde M."/>
            <person name="Goker M."/>
            <person name="Detter J.C."/>
            <person name="Kyrpides N.C."/>
            <person name="Woyke T."/>
            <person name="Schaap P.J."/>
            <person name="Plugge C.M."/>
            <person name="Muyzer G."/>
            <person name="Kuever J."/>
            <person name="Pereira I.A."/>
            <person name="Parshina S.N."/>
            <person name="Bernier-Latmani R."/>
            <person name="Stams A.J."/>
            <person name="Klenk H.P."/>
        </authorList>
    </citation>
    <scope>NUCLEOTIDE SEQUENCE [LARGE SCALE GENOMIC DNA]</scope>
    <source>
        <strain evidence="10">ATCC 23193 / DSM 2154 / NCIB 8452 / DL</strain>
    </source>
</reference>
<dbReference type="HOGENOM" id="CLU_046113_2_1_9"/>
<name>F6DLY6_DESRL</name>
<evidence type="ECO:0000256" key="5">
    <source>
        <dbReference type="ARBA" id="ARBA00022989"/>
    </source>
</evidence>
<comment type="subcellular location">
    <subcellularLocation>
        <location evidence="1 7">Cell membrane</location>
        <topology evidence="1 7">Multi-pass membrane protein</topology>
    </subcellularLocation>
</comment>
<feature type="transmembrane region" description="Helical" evidence="7">
    <location>
        <begin position="218"/>
        <end position="240"/>
    </location>
</feature>
<dbReference type="CDD" id="cd06261">
    <property type="entry name" value="TM_PBP2"/>
    <property type="match status" value="1"/>
</dbReference>
<dbReference type="InterPro" id="IPR035906">
    <property type="entry name" value="MetI-like_sf"/>
</dbReference>
<keyword evidence="10" id="KW-1185">Reference proteome</keyword>
<feature type="transmembrane region" description="Helical" evidence="7">
    <location>
        <begin position="60"/>
        <end position="80"/>
    </location>
</feature>
<accession>F6DLY6</accession>
<evidence type="ECO:0000256" key="7">
    <source>
        <dbReference type="RuleBase" id="RU363032"/>
    </source>
</evidence>
<dbReference type="STRING" id="696281.Desru_0128"/>
<dbReference type="EMBL" id="CP002780">
    <property type="protein sequence ID" value="AEG58429.1"/>
    <property type="molecule type" value="Genomic_DNA"/>
</dbReference>
<dbReference type="eggNOG" id="COG0600">
    <property type="taxonomic scope" value="Bacteria"/>
</dbReference>
<evidence type="ECO:0000256" key="3">
    <source>
        <dbReference type="ARBA" id="ARBA00022475"/>
    </source>
</evidence>
<proteinExistence type="inferred from homology"/>
<dbReference type="AlphaFoldDB" id="F6DLY6"/>
<keyword evidence="4 7" id="KW-0812">Transmembrane</keyword>
<sequence length="252" mass="27727">MKTLKNLLWPLLFLLLTLVVWEGMVRFYAVARWLLPAPSQVLQTLWQSRALLAEHTGQTLLEAGAGLLLAVAAALLLAWLMDFSAALRRALYPLLVVSQTIPIISIAPLFIIWFGYEMLPKVIVVALVCFFPVVVSVVEAMAGVDREMINLMRVMGARRGQIFTKVKLPAALPSFFSGLKISAAYSIMGAVIGEWLGASKGLGVYMTRATRSYQTDGVLAAVVIISVLSLGVFVLIELLARMIMPWHKEGRK</sequence>
<comment type="similarity">
    <text evidence="7">Belongs to the binding-protein-dependent transport system permease family.</text>
</comment>
<keyword evidence="2 7" id="KW-0813">Transport</keyword>
<keyword evidence="6 7" id="KW-0472">Membrane</keyword>
<feature type="transmembrane region" description="Helical" evidence="7">
    <location>
        <begin position="122"/>
        <end position="144"/>
    </location>
</feature>
<dbReference type="GO" id="GO:0055085">
    <property type="term" value="P:transmembrane transport"/>
    <property type="evidence" value="ECO:0007669"/>
    <property type="project" value="InterPro"/>
</dbReference>
<evidence type="ECO:0000256" key="1">
    <source>
        <dbReference type="ARBA" id="ARBA00004651"/>
    </source>
</evidence>
<evidence type="ECO:0000259" key="8">
    <source>
        <dbReference type="PROSITE" id="PS50928"/>
    </source>
</evidence>
<dbReference type="RefSeq" id="WP_013840211.1">
    <property type="nucleotide sequence ID" value="NC_015589.1"/>
</dbReference>
<protein>
    <submittedName>
        <fullName evidence="9">Binding-protein-dependent transport systems inner membrane component</fullName>
    </submittedName>
</protein>
<evidence type="ECO:0000256" key="6">
    <source>
        <dbReference type="ARBA" id="ARBA00023136"/>
    </source>
</evidence>
<dbReference type="Proteomes" id="UP000009234">
    <property type="component" value="Chromosome"/>
</dbReference>
<organism evidence="9 10">
    <name type="scientific">Desulforamulus ruminis (strain ATCC 23193 / DSM 2154 / NCIMB 8452 / DL)</name>
    <name type="common">Desulfotomaculum ruminis</name>
    <dbReference type="NCBI Taxonomy" id="696281"/>
    <lineage>
        <taxon>Bacteria</taxon>
        <taxon>Bacillati</taxon>
        <taxon>Bacillota</taxon>
        <taxon>Clostridia</taxon>
        <taxon>Eubacteriales</taxon>
        <taxon>Peptococcaceae</taxon>
        <taxon>Desulforamulus</taxon>
    </lineage>
</organism>
<reference evidence="10" key="1">
    <citation type="submission" date="2011-05" db="EMBL/GenBank/DDBJ databases">
        <title>Complete sequence of Desulfotomaculum ruminis DSM 2154.</title>
        <authorList>
            <person name="Lucas S."/>
            <person name="Copeland A."/>
            <person name="Lapidus A."/>
            <person name="Cheng J.-F."/>
            <person name="Goodwin L."/>
            <person name="Pitluck S."/>
            <person name="Lu M."/>
            <person name="Detter J.C."/>
            <person name="Han C."/>
            <person name="Tapia R."/>
            <person name="Land M."/>
            <person name="Hauser L."/>
            <person name="Kyrpides N."/>
            <person name="Ivanova N."/>
            <person name="Mikhailova N."/>
            <person name="Pagani I."/>
            <person name="Stams A.J.M."/>
            <person name="Plugge C.M."/>
            <person name="Muyzer G."/>
            <person name="Kuever J."/>
            <person name="Parshina S.N."/>
            <person name="Ivanova A.E."/>
            <person name="Nazina T.N."/>
            <person name="Brambilla E."/>
            <person name="Spring S."/>
            <person name="Klenk H.-P."/>
            <person name="Woyke T."/>
        </authorList>
    </citation>
    <scope>NUCLEOTIDE SEQUENCE [LARGE SCALE GENOMIC DNA]</scope>
    <source>
        <strain evidence="10">ATCC 23193 / DSM 2154 / NCIB 8452 / DL</strain>
    </source>
</reference>
<dbReference type="SUPFAM" id="SSF161098">
    <property type="entry name" value="MetI-like"/>
    <property type="match status" value="1"/>
</dbReference>
<dbReference type="PANTHER" id="PTHR30151">
    <property type="entry name" value="ALKANE SULFONATE ABC TRANSPORTER-RELATED, MEMBRANE SUBUNIT"/>
    <property type="match status" value="1"/>
</dbReference>
<evidence type="ECO:0000256" key="4">
    <source>
        <dbReference type="ARBA" id="ARBA00022692"/>
    </source>
</evidence>
<dbReference type="PROSITE" id="PS50928">
    <property type="entry name" value="ABC_TM1"/>
    <property type="match status" value="1"/>
</dbReference>
<dbReference type="Pfam" id="PF00528">
    <property type="entry name" value="BPD_transp_1"/>
    <property type="match status" value="1"/>
</dbReference>
<evidence type="ECO:0000313" key="10">
    <source>
        <dbReference type="Proteomes" id="UP000009234"/>
    </source>
</evidence>
<dbReference type="PANTHER" id="PTHR30151:SF20">
    <property type="entry name" value="ABC TRANSPORTER PERMEASE PROTEIN HI_0355-RELATED"/>
    <property type="match status" value="1"/>
</dbReference>
<evidence type="ECO:0000256" key="2">
    <source>
        <dbReference type="ARBA" id="ARBA00022448"/>
    </source>
</evidence>